<dbReference type="InterPro" id="IPR019798">
    <property type="entry name" value="Ser_HO-MeTrfase_PLP_BS"/>
</dbReference>
<dbReference type="FunFam" id="3.90.1150.10:FF:000003">
    <property type="entry name" value="Serine hydroxymethyltransferase"/>
    <property type="match status" value="1"/>
</dbReference>
<dbReference type="Gene3D" id="3.90.1150.10">
    <property type="entry name" value="Aspartate Aminotransferase, domain 1"/>
    <property type="match status" value="1"/>
</dbReference>
<keyword evidence="16" id="KW-0489">Methyltransferase</keyword>
<dbReference type="CDD" id="cd00378">
    <property type="entry name" value="SHMT"/>
    <property type="match status" value="1"/>
</dbReference>
<evidence type="ECO:0000256" key="9">
    <source>
        <dbReference type="ARBA" id="ARBA00022679"/>
    </source>
</evidence>
<feature type="binding site" evidence="12">
    <location>
        <position position="240"/>
    </location>
    <ligand>
        <name>(6S)-5,6,7,8-tetrahydrofolate</name>
        <dbReference type="ChEBI" id="CHEBI:57453"/>
    </ligand>
</feature>
<dbReference type="SUPFAM" id="SSF53383">
    <property type="entry name" value="PLP-dependent transferases"/>
    <property type="match status" value="1"/>
</dbReference>
<comment type="subunit">
    <text evidence="5 12">Homodimer.</text>
</comment>
<accession>A0A5D4TUB4</accession>
<feature type="site" description="Plays an important role in substrate specificity" evidence="12">
    <location>
        <position position="225"/>
    </location>
</feature>
<dbReference type="InterPro" id="IPR015421">
    <property type="entry name" value="PyrdxlP-dep_Trfase_major"/>
</dbReference>
<dbReference type="Gene3D" id="3.40.640.10">
    <property type="entry name" value="Type I PLP-dependent aspartate aminotransferase-like (Major domain)"/>
    <property type="match status" value="1"/>
</dbReference>
<dbReference type="STRING" id="189382.BHE18_13060"/>
<evidence type="ECO:0000256" key="8">
    <source>
        <dbReference type="ARBA" id="ARBA00022605"/>
    </source>
</evidence>
<dbReference type="GO" id="GO:0008168">
    <property type="term" value="F:methyltransferase activity"/>
    <property type="evidence" value="ECO:0007669"/>
    <property type="project" value="UniProtKB-KW"/>
</dbReference>
<dbReference type="UniPathway" id="UPA00193"/>
<evidence type="ECO:0000256" key="14">
    <source>
        <dbReference type="SAM" id="Coils"/>
    </source>
</evidence>
<dbReference type="GO" id="GO:0005829">
    <property type="term" value="C:cytosol"/>
    <property type="evidence" value="ECO:0007669"/>
    <property type="project" value="TreeGrafter"/>
</dbReference>
<dbReference type="EC" id="2.1.2.1" evidence="12"/>
<feature type="domain" description="Serine hydroxymethyltransferase-like" evidence="15">
    <location>
        <begin position="5"/>
        <end position="379"/>
    </location>
</feature>
<dbReference type="OrthoDB" id="9803846at2"/>
<dbReference type="AlphaFoldDB" id="A0A5D4TUB4"/>
<dbReference type="PIRSF" id="PIRSF000412">
    <property type="entry name" value="SHMT"/>
    <property type="match status" value="1"/>
</dbReference>
<dbReference type="PANTHER" id="PTHR11680">
    <property type="entry name" value="SERINE HYDROXYMETHYLTRANSFERASE"/>
    <property type="match status" value="1"/>
</dbReference>
<keyword evidence="14" id="KW-0175">Coiled coil</keyword>
<keyword evidence="9 12" id="KW-0808">Transferase</keyword>
<comment type="caution">
    <text evidence="16">The sequence shown here is derived from an EMBL/GenBank/DDBJ whole genome shotgun (WGS) entry which is preliminary data.</text>
</comment>
<evidence type="ECO:0000256" key="7">
    <source>
        <dbReference type="ARBA" id="ARBA00022563"/>
    </source>
</evidence>
<dbReference type="InterPro" id="IPR039429">
    <property type="entry name" value="SHMT-like_dom"/>
</dbReference>
<dbReference type="GO" id="GO:0032259">
    <property type="term" value="P:methylation"/>
    <property type="evidence" value="ECO:0007669"/>
    <property type="project" value="UniProtKB-KW"/>
</dbReference>
<evidence type="ECO:0000256" key="2">
    <source>
        <dbReference type="ARBA" id="ARBA00001933"/>
    </source>
</evidence>
<dbReference type="PANTHER" id="PTHR11680:SF35">
    <property type="entry name" value="SERINE HYDROXYMETHYLTRANSFERASE 1"/>
    <property type="match status" value="1"/>
</dbReference>
<organism evidence="16 17">
    <name type="scientific">Rossellomorea aquimaris</name>
    <dbReference type="NCBI Taxonomy" id="189382"/>
    <lineage>
        <taxon>Bacteria</taxon>
        <taxon>Bacillati</taxon>
        <taxon>Bacillota</taxon>
        <taxon>Bacilli</taxon>
        <taxon>Bacillales</taxon>
        <taxon>Bacillaceae</taxon>
        <taxon>Rossellomorea</taxon>
    </lineage>
</organism>
<dbReference type="GO" id="GO:0019264">
    <property type="term" value="P:glycine biosynthetic process from serine"/>
    <property type="evidence" value="ECO:0007669"/>
    <property type="project" value="UniProtKB-UniRule"/>
</dbReference>
<dbReference type="GO" id="GO:0004372">
    <property type="term" value="F:glycine hydroxymethyltransferase activity"/>
    <property type="evidence" value="ECO:0007669"/>
    <property type="project" value="UniProtKB-UniRule"/>
</dbReference>
<dbReference type="HAMAP" id="MF_00051">
    <property type="entry name" value="SHMT"/>
    <property type="match status" value="1"/>
</dbReference>
<evidence type="ECO:0000256" key="6">
    <source>
        <dbReference type="ARBA" id="ARBA00022490"/>
    </source>
</evidence>
<comment type="catalytic activity">
    <reaction evidence="1 12">
        <text>(6R)-5,10-methylene-5,6,7,8-tetrahydrofolate + glycine + H2O = (6S)-5,6,7,8-tetrahydrofolate + L-serine</text>
        <dbReference type="Rhea" id="RHEA:15481"/>
        <dbReference type="ChEBI" id="CHEBI:15377"/>
        <dbReference type="ChEBI" id="CHEBI:15636"/>
        <dbReference type="ChEBI" id="CHEBI:33384"/>
        <dbReference type="ChEBI" id="CHEBI:57305"/>
        <dbReference type="ChEBI" id="CHEBI:57453"/>
        <dbReference type="EC" id="2.1.2.1"/>
    </reaction>
</comment>
<keyword evidence="6 12" id="KW-0963">Cytoplasm</keyword>
<dbReference type="EMBL" id="VTEZ01000011">
    <property type="protein sequence ID" value="TYS79500.1"/>
    <property type="molecule type" value="Genomic_DNA"/>
</dbReference>
<dbReference type="Proteomes" id="UP000324269">
    <property type="component" value="Unassembled WGS sequence"/>
</dbReference>
<dbReference type="InterPro" id="IPR001085">
    <property type="entry name" value="Ser_HO-MeTrfase"/>
</dbReference>
<comment type="cofactor">
    <cofactor evidence="2 12 13">
        <name>pyridoxal 5'-phosphate</name>
        <dbReference type="ChEBI" id="CHEBI:597326"/>
    </cofactor>
</comment>
<comment type="pathway">
    <text evidence="12">One-carbon metabolism; tetrahydrofolate interconversion.</text>
</comment>
<evidence type="ECO:0000256" key="1">
    <source>
        <dbReference type="ARBA" id="ARBA00001528"/>
    </source>
</evidence>
<comment type="similarity">
    <text evidence="4 12">Belongs to the SHMT family.</text>
</comment>
<dbReference type="PROSITE" id="PS00096">
    <property type="entry name" value="SHMT"/>
    <property type="match status" value="1"/>
</dbReference>
<evidence type="ECO:0000256" key="3">
    <source>
        <dbReference type="ARBA" id="ARBA00004496"/>
    </source>
</evidence>
<evidence type="ECO:0000259" key="15">
    <source>
        <dbReference type="Pfam" id="PF00464"/>
    </source>
</evidence>
<evidence type="ECO:0000256" key="10">
    <source>
        <dbReference type="ARBA" id="ARBA00022898"/>
    </source>
</evidence>
<evidence type="ECO:0000313" key="17">
    <source>
        <dbReference type="Proteomes" id="UP000324269"/>
    </source>
</evidence>
<dbReference type="InterPro" id="IPR015422">
    <property type="entry name" value="PyrdxlP-dep_Trfase_small"/>
</dbReference>
<evidence type="ECO:0000313" key="16">
    <source>
        <dbReference type="EMBL" id="TYS79500.1"/>
    </source>
</evidence>
<evidence type="ECO:0000256" key="4">
    <source>
        <dbReference type="ARBA" id="ARBA00006376"/>
    </source>
</evidence>
<reference evidence="16 17" key="1">
    <citation type="submission" date="2019-08" db="EMBL/GenBank/DDBJ databases">
        <title>Bacillus genomes from the desert of Cuatro Cienegas, Coahuila.</title>
        <authorList>
            <person name="Olmedo-Alvarez G."/>
        </authorList>
    </citation>
    <scope>NUCLEOTIDE SEQUENCE [LARGE SCALE GENOMIC DNA]</scope>
    <source>
        <strain evidence="16 17">CH87b_3T</strain>
    </source>
</reference>
<dbReference type="GO" id="GO:0030170">
    <property type="term" value="F:pyridoxal phosphate binding"/>
    <property type="evidence" value="ECO:0007669"/>
    <property type="project" value="UniProtKB-UniRule"/>
</dbReference>
<name>A0A5D4TUB4_9BACI</name>
<feature type="binding site" evidence="12">
    <location>
        <begin position="121"/>
        <end position="123"/>
    </location>
    <ligand>
        <name>(6S)-5,6,7,8-tetrahydrofolate</name>
        <dbReference type="ChEBI" id="CHEBI:57453"/>
    </ligand>
</feature>
<dbReference type="InterPro" id="IPR015424">
    <property type="entry name" value="PyrdxlP-dep_Trfase"/>
</dbReference>
<dbReference type="FunFam" id="3.40.640.10:FF:000001">
    <property type="entry name" value="Serine hydroxymethyltransferase"/>
    <property type="match status" value="1"/>
</dbReference>
<feature type="binding site" evidence="12">
    <location>
        <position position="117"/>
    </location>
    <ligand>
        <name>(6S)-5,6,7,8-tetrahydrofolate</name>
        <dbReference type="ChEBI" id="CHEBI:57453"/>
    </ligand>
</feature>
<keyword evidence="7 12" id="KW-0554">One-carbon metabolism</keyword>
<feature type="modified residue" description="N6-(pyridoxal phosphate)lysine" evidence="12 13">
    <location>
        <position position="226"/>
    </location>
</feature>
<evidence type="ECO:0000256" key="5">
    <source>
        <dbReference type="ARBA" id="ARBA00011738"/>
    </source>
</evidence>
<dbReference type="RefSeq" id="WP_148971191.1">
    <property type="nucleotide sequence ID" value="NZ_JBNIKW010000013.1"/>
</dbReference>
<gene>
    <name evidence="12" type="primary">glyA</name>
    <name evidence="16" type="ORF">FZC85_21765</name>
</gene>
<protein>
    <recommendedName>
        <fullName evidence="12">Serine hydroxymethyltransferase</fullName>
        <shortName evidence="12">SHMT</shortName>
        <shortName evidence="12">Serine methylase</shortName>
        <ecNumber evidence="12">2.1.2.1</ecNumber>
    </recommendedName>
</protein>
<dbReference type="NCBIfam" id="NF000586">
    <property type="entry name" value="PRK00011.1"/>
    <property type="match status" value="1"/>
</dbReference>
<keyword evidence="10 12" id="KW-0663">Pyridoxal phosphate</keyword>
<evidence type="ECO:0000256" key="12">
    <source>
        <dbReference type="HAMAP-Rule" id="MF_00051"/>
    </source>
</evidence>
<dbReference type="Pfam" id="PF00464">
    <property type="entry name" value="SHMT"/>
    <property type="match status" value="1"/>
</dbReference>
<comment type="pathway">
    <text evidence="12">Amino-acid biosynthesis; glycine biosynthesis; glycine from L-serine: step 1/1.</text>
</comment>
<evidence type="ECO:0000256" key="13">
    <source>
        <dbReference type="PIRSR" id="PIRSR000412-50"/>
    </source>
</evidence>
<evidence type="ECO:0000256" key="11">
    <source>
        <dbReference type="ARBA" id="ARBA00054606"/>
    </source>
</evidence>
<dbReference type="UniPathway" id="UPA00288">
    <property type="reaction ID" value="UER01023"/>
</dbReference>
<feature type="binding site" evidence="12">
    <location>
        <begin position="349"/>
        <end position="351"/>
    </location>
    <ligand>
        <name>(6S)-5,6,7,8-tetrahydrofolate</name>
        <dbReference type="ChEBI" id="CHEBI:57453"/>
    </ligand>
</feature>
<sequence>MSKIAKQDPEIYAAIQDELERQRTKIELIASENFVSEAVMEAQGSVLTNKYAEGYPGRRYYGGCEHVDVAENLARDRAKELFGAEHVNVQPHSGAQANMAVYFTILEQGDTVLGMNLSHGGHLTHGSAVNFSGIQYNFVEYGVDEEKHLINYEDVRQKALEHKPKLIVAGASAYPRAIDFAKFREIADEVGAYLMVDMAHIAGLVAAGLHQNPVPYADFVTTTTHKTLRGPRGGMILCREEFAKKIDKSIFPGIQGGPLMHVISAKAVAFGEALQDSFKDYAQNIIDNANRLGEGLVKEGINLVSGGSDNHLLLIDLRSLGLTGKITEKVLDEIGITVNKNTIPFDPESPFVTSGVRIGTAAVTSRGFGLEDMDEIASIMALTLKNHEDEAKLEEARKRVIDLTSKFELYPER</sequence>
<comment type="function">
    <text evidence="11">Catalyzes the reversible interconversion of serine and glycine with tetrahydrofolate (THF) serving as the one-carbon carrier. This reaction serves as the major source of one-carbon groups required for the biosynthesis of purines, thymidylate, methionine, and other important biomolecules. Also exhibits THF-independent aldolase activity toward beta-hydroxyamino acids, producing glycine and aldehydes, via a retro-aldol mechanism. Thus, is able to catalyze the cleavage of L-allo-threonine.</text>
</comment>
<feature type="coiled-coil region" evidence="14">
    <location>
        <begin position="379"/>
        <end position="406"/>
    </location>
</feature>
<comment type="subcellular location">
    <subcellularLocation>
        <location evidence="3 12">Cytoplasm</location>
    </subcellularLocation>
</comment>
<dbReference type="InterPro" id="IPR049943">
    <property type="entry name" value="Ser_HO-MeTrfase-like"/>
</dbReference>
<keyword evidence="8 12" id="KW-0028">Amino-acid biosynthesis</keyword>
<dbReference type="GO" id="GO:0035999">
    <property type="term" value="P:tetrahydrofolate interconversion"/>
    <property type="evidence" value="ECO:0007669"/>
    <property type="project" value="UniProtKB-UniRule"/>
</dbReference>
<proteinExistence type="inferred from homology"/>